<name>A0A9D1VU14_9FIRM</name>
<evidence type="ECO:0000313" key="1">
    <source>
        <dbReference type="EMBL" id="HIX46662.1"/>
    </source>
</evidence>
<protein>
    <submittedName>
        <fullName evidence="1">Uncharacterized protein</fullName>
    </submittedName>
</protein>
<organism evidence="1 2">
    <name type="scientific">Candidatus Borkfalkia faecigallinarum</name>
    <dbReference type="NCBI Taxonomy" id="2838509"/>
    <lineage>
        <taxon>Bacteria</taxon>
        <taxon>Bacillati</taxon>
        <taxon>Bacillota</taxon>
        <taxon>Clostridia</taxon>
        <taxon>Christensenellales</taxon>
        <taxon>Christensenellaceae</taxon>
        <taxon>Candidatus Borkfalkia</taxon>
    </lineage>
</organism>
<accession>A0A9D1VU14</accession>
<sequence>MLVCKYDLEFLSEILSERIRNRILPPEPPLRGIRRQIINAKAGFSDKTRFRIAYDMSMNSGERG</sequence>
<proteinExistence type="predicted"/>
<comment type="caution">
    <text evidence="1">The sequence shown here is derived from an EMBL/GenBank/DDBJ whole genome shotgun (WGS) entry which is preliminary data.</text>
</comment>
<dbReference type="AlphaFoldDB" id="A0A9D1VU14"/>
<reference evidence="1" key="1">
    <citation type="journal article" date="2021" name="PeerJ">
        <title>Extensive microbial diversity within the chicken gut microbiome revealed by metagenomics and culture.</title>
        <authorList>
            <person name="Gilroy R."/>
            <person name="Ravi A."/>
            <person name="Getino M."/>
            <person name="Pursley I."/>
            <person name="Horton D.L."/>
            <person name="Alikhan N.F."/>
            <person name="Baker D."/>
            <person name="Gharbi K."/>
            <person name="Hall N."/>
            <person name="Watson M."/>
            <person name="Adriaenssens E.M."/>
            <person name="Foster-Nyarko E."/>
            <person name="Jarju S."/>
            <person name="Secka A."/>
            <person name="Antonio M."/>
            <person name="Oren A."/>
            <person name="Chaudhuri R.R."/>
            <person name="La Ragione R."/>
            <person name="Hildebrand F."/>
            <person name="Pallen M.J."/>
        </authorList>
    </citation>
    <scope>NUCLEOTIDE SEQUENCE</scope>
    <source>
        <strain evidence="1">26628</strain>
    </source>
</reference>
<dbReference type="Proteomes" id="UP000824249">
    <property type="component" value="Unassembled WGS sequence"/>
</dbReference>
<gene>
    <name evidence="1" type="ORF">H9737_03115</name>
</gene>
<dbReference type="EMBL" id="DXFD01000051">
    <property type="protein sequence ID" value="HIX46662.1"/>
    <property type="molecule type" value="Genomic_DNA"/>
</dbReference>
<reference evidence="1" key="2">
    <citation type="submission" date="2021-04" db="EMBL/GenBank/DDBJ databases">
        <authorList>
            <person name="Gilroy R."/>
        </authorList>
    </citation>
    <scope>NUCLEOTIDE SEQUENCE</scope>
    <source>
        <strain evidence="1">26628</strain>
    </source>
</reference>
<evidence type="ECO:0000313" key="2">
    <source>
        <dbReference type="Proteomes" id="UP000824249"/>
    </source>
</evidence>